<dbReference type="EMBL" id="CM000159">
    <property type="protein sequence ID" value="EDW94116.2"/>
    <property type="molecule type" value="Genomic_DNA"/>
</dbReference>
<dbReference type="HOGENOM" id="CLU_058112_0_0_1"/>
<dbReference type="InterPro" id="IPR012677">
    <property type="entry name" value="Nucleotide-bd_a/b_plait_sf"/>
</dbReference>
<dbReference type="PANTHER" id="PTHR23236:SF119">
    <property type="entry name" value="NUCLEAR RNA-BINDING PROTEIN SART-3"/>
    <property type="match status" value="1"/>
</dbReference>
<evidence type="ECO:0000313" key="6">
    <source>
        <dbReference type="EMBL" id="EDW94116.2"/>
    </source>
</evidence>
<proteinExistence type="predicted"/>
<reference evidence="6 7" key="2">
    <citation type="journal article" date="2007" name="PLoS Biol.">
        <title>Principles of genome evolution in the Drosophila melanogaster species group.</title>
        <authorList>
            <person name="Ranz J.M."/>
            <person name="Maurin D."/>
            <person name="Chan Y.S."/>
            <person name="von Grotthuss M."/>
            <person name="Hillier L.W."/>
            <person name="Roote J."/>
            <person name="Ashburner M."/>
            <person name="Bergman C.M."/>
        </authorList>
    </citation>
    <scope>NUCLEOTIDE SEQUENCE [LARGE SCALE GENOMIC DNA]</scope>
    <source>
        <strain evidence="7">Tai18E2 / Tucson 14021-0261.01</strain>
    </source>
</reference>
<gene>
    <name evidence="6" type="primary">Dyak\GE21806</name>
    <name evidence="6" type="synonym">dyak_GLEANR_5538</name>
    <name evidence="6" type="synonym">GE21806</name>
    <name evidence="6" type="ORF">Dyak_GE21806</name>
</gene>
<feature type="region of interest" description="Disordered" evidence="4">
    <location>
        <begin position="97"/>
        <end position="123"/>
    </location>
</feature>
<dbReference type="eggNOG" id="KOG0118">
    <property type="taxonomic scope" value="Eukaryota"/>
</dbReference>
<feature type="region of interest" description="Disordered" evidence="4">
    <location>
        <begin position="295"/>
        <end position="327"/>
    </location>
</feature>
<accession>B4PF34</accession>
<dbReference type="PANTHER" id="PTHR23236">
    <property type="entry name" value="EUKARYOTIC TRANSLATION INITIATION FACTOR 4B/4H"/>
    <property type="match status" value="1"/>
</dbReference>
<evidence type="ECO:0000256" key="2">
    <source>
        <dbReference type="ARBA" id="ARBA00022884"/>
    </source>
</evidence>
<keyword evidence="1" id="KW-0677">Repeat</keyword>
<dbReference type="GO" id="GO:0003723">
    <property type="term" value="F:RNA binding"/>
    <property type="evidence" value="ECO:0007669"/>
    <property type="project" value="UniProtKB-UniRule"/>
</dbReference>
<dbReference type="InterPro" id="IPR035979">
    <property type="entry name" value="RBD_domain_sf"/>
</dbReference>
<name>B4PF34_DROYA</name>
<keyword evidence="7" id="KW-1185">Reference proteome</keyword>
<dbReference type="SMART" id="SM00360">
    <property type="entry name" value="RRM"/>
    <property type="match status" value="1"/>
</dbReference>
<reference evidence="6 7" key="1">
    <citation type="journal article" date="2007" name="Nature">
        <title>Evolution of genes and genomes on the Drosophila phylogeny.</title>
        <authorList>
            <consortium name="Drosophila 12 Genomes Consortium"/>
            <person name="Clark A.G."/>
            <person name="Eisen M.B."/>
            <person name="Smith D.R."/>
            <person name="Bergman C.M."/>
            <person name="Oliver B."/>
            <person name="Markow T.A."/>
            <person name="Kaufman T.C."/>
            <person name="Kellis M."/>
            <person name="Gelbart W."/>
            <person name="Iyer V.N."/>
            <person name="Pollard D.A."/>
            <person name="Sackton T.B."/>
            <person name="Larracuente A.M."/>
            <person name="Singh N.D."/>
            <person name="Abad J.P."/>
            <person name="Abt D.N."/>
            <person name="Adryan B."/>
            <person name="Aguade M."/>
            <person name="Akashi H."/>
            <person name="Anderson W.W."/>
            <person name="Aquadro C.F."/>
            <person name="Ardell D.H."/>
            <person name="Arguello R."/>
            <person name="Artieri C.G."/>
            <person name="Barbash D.A."/>
            <person name="Barker D."/>
            <person name="Barsanti P."/>
            <person name="Batterham P."/>
            <person name="Batzoglou S."/>
            <person name="Begun D."/>
            <person name="Bhutkar A."/>
            <person name="Blanco E."/>
            <person name="Bosak S.A."/>
            <person name="Bradley R.K."/>
            <person name="Brand A.D."/>
            <person name="Brent M.R."/>
            <person name="Brooks A.N."/>
            <person name="Brown R.H."/>
            <person name="Butlin R.K."/>
            <person name="Caggese C."/>
            <person name="Calvi B.R."/>
            <person name="Bernardo de Carvalho A."/>
            <person name="Caspi A."/>
            <person name="Castrezana S."/>
            <person name="Celniker S.E."/>
            <person name="Chang J.L."/>
            <person name="Chapple C."/>
            <person name="Chatterji S."/>
            <person name="Chinwalla A."/>
            <person name="Civetta A."/>
            <person name="Clifton S.W."/>
            <person name="Comeron J.M."/>
            <person name="Costello J.C."/>
            <person name="Coyne J.A."/>
            <person name="Daub J."/>
            <person name="David R.G."/>
            <person name="Delcher A.L."/>
            <person name="Delehaunty K."/>
            <person name="Do C.B."/>
            <person name="Ebling H."/>
            <person name="Edwards K."/>
            <person name="Eickbush T."/>
            <person name="Evans J.D."/>
            <person name="Filipski A."/>
            <person name="Findeiss S."/>
            <person name="Freyhult E."/>
            <person name="Fulton L."/>
            <person name="Fulton R."/>
            <person name="Garcia A.C."/>
            <person name="Gardiner A."/>
            <person name="Garfield D.A."/>
            <person name="Garvin B.E."/>
            <person name="Gibson G."/>
            <person name="Gilbert D."/>
            <person name="Gnerre S."/>
            <person name="Godfrey J."/>
            <person name="Good R."/>
            <person name="Gotea V."/>
            <person name="Gravely B."/>
            <person name="Greenberg A.J."/>
            <person name="Griffiths-Jones S."/>
            <person name="Gross S."/>
            <person name="Guigo R."/>
            <person name="Gustafson E.A."/>
            <person name="Haerty W."/>
            <person name="Hahn M.W."/>
            <person name="Halligan D.L."/>
            <person name="Halpern A.L."/>
            <person name="Halter G.M."/>
            <person name="Han M.V."/>
            <person name="Heger A."/>
            <person name="Hillier L."/>
            <person name="Hinrichs A.S."/>
            <person name="Holmes I."/>
            <person name="Hoskins R.A."/>
            <person name="Hubisz M.J."/>
            <person name="Hultmark D."/>
            <person name="Huntley M.A."/>
            <person name="Jaffe D.B."/>
            <person name="Jagadeeshan S."/>
            <person name="Jeck W.R."/>
            <person name="Johnson J."/>
            <person name="Jones C.D."/>
            <person name="Jordan W.C."/>
            <person name="Karpen G.H."/>
            <person name="Kataoka E."/>
            <person name="Keightley P.D."/>
            <person name="Kheradpour P."/>
            <person name="Kirkness E.F."/>
            <person name="Koerich L.B."/>
            <person name="Kristiansen K."/>
            <person name="Kudrna D."/>
            <person name="Kulathinal R.J."/>
            <person name="Kumar S."/>
            <person name="Kwok R."/>
            <person name="Lander E."/>
            <person name="Langley C.H."/>
            <person name="Lapoint R."/>
            <person name="Lazzaro B.P."/>
            <person name="Lee S.J."/>
            <person name="Levesque L."/>
            <person name="Li R."/>
            <person name="Lin C.F."/>
            <person name="Lin M.F."/>
            <person name="Lindblad-Toh K."/>
            <person name="Llopart A."/>
            <person name="Long M."/>
            <person name="Low L."/>
            <person name="Lozovsky E."/>
            <person name="Lu J."/>
            <person name="Luo M."/>
            <person name="Machado C.A."/>
            <person name="Makalowski W."/>
            <person name="Marzo M."/>
            <person name="Matsuda M."/>
            <person name="Matzkin L."/>
            <person name="McAllister B."/>
            <person name="McBride C.S."/>
            <person name="McKernan B."/>
            <person name="McKernan K."/>
            <person name="Mendez-Lago M."/>
            <person name="Minx P."/>
            <person name="Mollenhauer M.U."/>
            <person name="Montooth K."/>
            <person name="Mount S.M."/>
            <person name="Mu X."/>
            <person name="Myers E."/>
            <person name="Negre B."/>
            <person name="Newfeld S."/>
            <person name="Nielsen R."/>
            <person name="Noor M.A."/>
            <person name="O'Grady P."/>
            <person name="Pachter L."/>
            <person name="Papaceit M."/>
            <person name="Parisi M.J."/>
            <person name="Parisi M."/>
            <person name="Parts L."/>
            <person name="Pedersen J.S."/>
            <person name="Pesole G."/>
            <person name="Phillippy A.M."/>
            <person name="Ponting C.P."/>
            <person name="Pop M."/>
            <person name="Porcelli D."/>
            <person name="Powell J.R."/>
            <person name="Prohaska S."/>
            <person name="Pruitt K."/>
            <person name="Puig M."/>
            <person name="Quesneville H."/>
            <person name="Ram K.R."/>
            <person name="Rand D."/>
            <person name="Rasmussen M.D."/>
            <person name="Reed L.K."/>
            <person name="Reenan R."/>
            <person name="Reily A."/>
            <person name="Remington K.A."/>
            <person name="Rieger T.T."/>
            <person name="Ritchie M.G."/>
            <person name="Robin C."/>
            <person name="Rogers Y.H."/>
            <person name="Rohde C."/>
            <person name="Rozas J."/>
            <person name="Rubenfield M.J."/>
            <person name="Ruiz A."/>
            <person name="Russo S."/>
            <person name="Salzberg S.L."/>
            <person name="Sanchez-Gracia A."/>
            <person name="Saranga D.J."/>
            <person name="Sato H."/>
            <person name="Schaeffer S.W."/>
            <person name="Schatz M.C."/>
            <person name="Schlenke T."/>
            <person name="Schwartz R."/>
            <person name="Segarra C."/>
            <person name="Singh R.S."/>
            <person name="Sirot L."/>
            <person name="Sirota M."/>
            <person name="Sisneros N.B."/>
            <person name="Smith C.D."/>
            <person name="Smith T.F."/>
            <person name="Spieth J."/>
            <person name="Stage D.E."/>
            <person name="Stark A."/>
            <person name="Stephan W."/>
            <person name="Strausberg R.L."/>
            <person name="Strempel S."/>
            <person name="Sturgill D."/>
            <person name="Sutton G."/>
            <person name="Sutton G.G."/>
            <person name="Tao W."/>
            <person name="Teichmann S."/>
            <person name="Tobari Y.N."/>
            <person name="Tomimura Y."/>
            <person name="Tsolas J.M."/>
            <person name="Valente V.L."/>
            <person name="Venter E."/>
            <person name="Venter J.C."/>
            <person name="Vicario S."/>
            <person name="Vieira F.G."/>
            <person name="Vilella A.J."/>
            <person name="Villasante A."/>
            <person name="Walenz B."/>
            <person name="Wang J."/>
            <person name="Wasserman M."/>
            <person name="Watts T."/>
            <person name="Wilson D."/>
            <person name="Wilson R.K."/>
            <person name="Wing R.A."/>
            <person name="Wolfner M.F."/>
            <person name="Wong A."/>
            <person name="Wong G.K."/>
            <person name="Wu C.I."/>
            <person name="Wu G."/>
            <person name="Yamamoto D."/>
            <person name="Yang H.P."/>
            <person name="Yang S.P."/>
            <person name="Yorke J.A."/>
            <person name="Yoshida K."/>
            <person name="Zdobnov E."/>
            <person name="Zhang P."/>
            <person name="Zhang Y."/>
            <person name="Zimin A.V."/>
            <person name="Baldwin J."/>
            <person name="Abdouelleil A."/>
            <person name="Abdulkadir J."/>
            <person name="Abebe A."/>
            <person name="Abera B."/>
            <person name="Abreu J."/>
            <person name="Acer S.C."/>
            <person name="Aftuck L."/>
            <person name="Alexander A."/>
            <person name="An P."/>
            <person name="Anderson E."/>
            <person name="Anderson S."/>
            <person name="Arachi H."/>
            <person name="Azer M."/>
            <person name="Bachantsang P."/>
            <person name="Barry A."/>
            <person name="Bayul T."/>
            <person name="Berlin A."/>
            <person name="Bessette D."/>
            <person name="Bloom T."/>
            <person name="Blye J."/>
            <person name="Boguslavskiy L."/>
            <person name="Bonnet C."/>
            <person name="Boukhgalter B."/>
            <person name="Bourzgui I."/>
            <person name="Brown A."/>
            <person name="Cahill P."/>
            <person name="Channer S."/>
            <person name="Cheshatsang Y."/>
            <person name="Chuda L."/>
            <person name="Citroen M."/>
            <person name="Collymore A."/>
            <person name="Cooke P."/>
            <person name="Costello M."/>
            <person name="D'Aco K."/>
            <person name="Daza R."/>
            <person name="De Haan G."/>
            <person name="DeGray S."/>
            <person name="DeMaso C."/>
            <person name="Dhargay N."/>
            <person name="Dooley K."/>
            <person name="Dooley E."/>
            <person name="Doricent M."/>
            <person name="Dorje P."/>
            <person name="Dorjee K."/>
            <person name="Dupes A."/>
            <person name="Elong R."/>
            <person name="Falk J."/>
            <person name="Farina A."/>
            <person name="Faro S."/>
            <person name="Ferguson D."/>
            <person name="Fisher S."/>
            <person name="Foley C.D."/>
            <person name="Franke A."/>
            <person name="Friedrich D."/>
            <person name="Gadbois L."/>
            <person name="Gearin G."/>
            <person name="Gearin C.R."/>
            <person name="Giannoukos G."/>
            <person name="Goode T."/>
            <person name="Graham J."/>
            <person name="Grandbois E."/>
            <person name="Grewal S."/>
            <person name="Gyaltsen K."/>
            <person name="Hafez N."/>
            <person name="Hagos B."/>
            <person name="Hall J."/>
            <person name="Henson C."/>
            <person name="Hollinger A."/>
            <person name="Honan T."/>
            <person name="Huard M.D."/>
            <person name="Hughes L."/>
            <person name="Hurhula B."/>
            <person name="Husby M.E."/>
            <person name="Kamat A."/>
            <person name="Kanga B."/>
            <person name="Kashin S."/>
            <person name="Khazanovich D."/>
            <person name="Kisner P."/>
            <person name="Lance K."/>
            <person name="Lara M."/>
            <person name="Lee W."/>
            <person name="Lennon N."/>
            <person name="Letendre F."/>
            <person name="LeVine R."/>
            <person name="Lipovsky A."/>
            <person name="Liu X."/>
            <person name="Liu J."/>
            <person name="Liu S."/>
            <person name="Lokyitsang T."/>
            <person name="Lokyitsang Y."/>
            <person name="Lubonja R."/>
            <person name="Lui A."/>
            <person name="MacDonald P."/>
            <person name="Magnisalis V."/>
            <person name="Maru K."/>
            <person name="Matthews C."/>
            <person name="McCusker W."/>
            <person name="McDonough S."/>
            <person name="Mehta T."/>
            <person name="Meldrim J."/>
            <person name="Meneus L."/>
            <person name="Mihai O."/>
            <person name="Mihalev A."/>
            <person name="Mihova T."/>
            <person name="Mittelman R."/>
            <person name="Mlenga V."/>
            <person name="Montmayeur A."/>
            <person name="Mulrain L."/>
            <person name="Navidi A."/>
            <person name="Naylor J."/>
            <person name="Negash T."/>
            <person name="Nguyen T."/>
            <person name="Nguyen N."/>
            <person name="Nicol R."/>
            <person name="Norbu C."/>
            <person name="Norbu N."/>
            <person name="Novod N."/>
            <person name="O'Neill B."/>
            <person name="Osman S."/>
            <person name="Markiewicz E."/>
            <person name="Oyono O.L."/>
            <person name="Patti C."/>
            <person name="Phunkhang P."/>
            <person name="Pierre F."/>
            <person name="Priest M."/>
            <person name="Raghuraman S."/>
            <person name="Rege F."/>
            <person name="Reyes R."/>
            <person name="Rise C."/>
            <person name="Rogov P."/>
            <person name="Ross K."/>
            <person name="Ryan E."/>
            <person name="Settipalli S."/>
            <person name="Shea T."/>
            <person name="Sherpa N."/>
            <person name="Shi L."/>
            <person name="Shih D."/>
            <person name="Sparrow T."/>
            <person name="Spaulding J."/>
            <person name="Stalker J."/>
            <person name="Stange-Thomann N."/>
            <person name="Stavropoulos S."/>
            <person name="Stone C."/>
            <person name="Strader C."/>
            <person name="Tesfaye S."/>
            <person name="Thomson T."/>
            <person name="Thoulutsang Y."/>
            <person name="Thoulutsang D."/>
            <person name="Topham K."/>
            <person name="Topping I."/>
            <person name="Tsamla T."/>
            <person name="Vassiliev H."/>
            <person name="Vo A."/>
            <person name="Wangchuk T."/>
            <person name="Wangdi T."/>
            <person name="Weiand M."/>
            <person name="Wilkinson J."/>
            <person name="Wilson A."/>
            <person name="Yadav S."/>
            <person name="Young G."/>
            <person name="Yu Q."/>
            <person name="Zembek L."/>
            <person name="Zhong D."/>
            <person name="Zimmer A."/>
            <person name="Zwirko Z."/>
            <person name="Jaffe D.B."/>
            <person name="Alvarez P."/>
            <person name="Brockman W."/>
            <person name="Butler J."/>
            <person name="Chin C."/>
            <person name="Gnerre S."/>
            <person name="Grabherr M."/>
            <person name="Kleber M."/>
            <person name="Mauceli E."/>
            <person name="MacCallum I."/>
        </authorList>
    </citation>
    <scope>NUCLEOTIDE SEQUENCE [LARGE SCALE GENOMIC DNA]</scope>
    <source>
        <strain evidence="7">Tai18E2 / Tucson 14021-0261.01</strain>
    </source>
</reference>
<dbReference type="FunFam" id="3.30.70.330:FF:001814">
    <property type="match status" value="1"/>
</dbReference>
<dbReference type="PROSITE" id="PS50102">
    <property type="entry name" value="RRM"/>
    <property type="match status" value="1"/>
</dbReference>
<organism evidence="6 7">
    <name type="scientific">Drosophila yakuba</name>
    <name type="common">Fruit fly</name>
    <dbReference type="NCBI Taxonomy" id="7245"/>
    <lineage>
        <taxon>Eukaryota</taxon>
        <taxon>Metazoa</taxon>
        <taxon>Ecdysozoa</taxon>
        <taxon>Arthropoda</taxon>
        <taxon>Hexapoda</taxon>
        <taxon>Insecta</taxon>
        <taxon>Pterygota</taxon>
        <taxon>Neoptera</taxon>
        <taxon>Endopterygota</taxon>
        <taxon>Diptera</taxon>
        <taxon>Brachycera</taxon>
        <taxon>Muscomorpha</taxon>
        <taxon>Ephydroidea</taxon>
        <taxon>Drosophilidae</taxon>
        <taxon>Drosophila</taxon>
        <taxon>Sophophora</taxon>
    </lineage>
</organism>
<feature type="domain" description="RRM" evidence="5">
    <location>
        <begin position="128"/>
        <end position="202"/>
    </location>
</feature>
<dbReference type="InterPro" id="IPR000504">
    <property type="entry name" value="RRM_dom"/>
</dbReference>
<dbReference type="Gene3D" id="3.30.70.330">
    <property type="match status" value="1"/>
</dbReference>
<dbReference type="KEGG" id="dya:Dyak_GE21806"/>
<dbReference type="SUPFAM" id="SSF54928">
    <property type="entry name" value="RNA-binding domain, RBD"/>
    <property type="match status" value="1"/>
</dbReference>
<dbReference type="OrthoDB" id="1748655at2759"/>
<feature type="region of interest" description="Disordered" evidence="4">
    <location>
        <begin position="253"/>
        <end position="277"/>
    </location>
</feature>
<dbReference type="Pfam" id="PF00076">
    <property type="entry name" value="RRM_1"/>
    <property type="match status" value="1"/>
</dbReference>
<evidence type="ECO:0000313" key="7">
    <source>
        <dbReference type="Proteomes" id="UP000002282"/>
    </source>
</evidence>
<feature type="compositionally biased region" description="Polar residues" evidence="4">
    <location>
        <begin position="104"/>
        <end position="113"/>
    </location>
</feature>
<sequence length="327" mass="36790">MPVHVPQKRRALLFVAENIPSFQGKYRLVFHISKIHIFFIWKLKAKMSKSSRCFKLPPVSSSSVSSISGSESGQGLEDMLHVTKVLTSQGDIEERFLYGDGPKKSNSNLQKKVSTPDPEEEVPLDPPFVAMVSNLPMECTESELQKVFQSFSIRSLTIPKKGKRPKGFAYVEMDSRGDLIRLLKMDKLKCRGRCLMAKISELPPEPPKRGAGDGFFTFSRTCSQFDINSSHYSASVSDLSTIDSPVSADKSPFLPESESSLYGNENPIKRVPSSTEEVERRMELRLQKLAEFENAESERVASECQDDQDSFMSWSDALDEIRKSEDI</sequence>
<dbReference type="SMR" id="B4PF34"/>
<evidence type="ECO:0000259" key="5">
    <source>
        <dbReference type="PROSITE" id="PS50102"/>
    </source>
</evidence>
<dbReference type="Proteomes" id="UP000002282">
    <property type="component" value="Chromosome 3L"/>
</dbReference>
<evidence type="ECO:0000256" key="4">
    <source>
        <dbReference type="SAM" id="MobiDB-lite"/>
    </source>
</evidence>
<protein>
    <recommendedName>
        <fullName evidence="5">RRM domain-containing protein</fullName>
    </recommendedName>
</protein>
<dbReference type="AlphaFoldDB" id="B4PF34"/>
<evidence type="ECO:0000256" key="3">
    <source>
        <dbReference type="PROSITE-ProRule" id="PRU00176"/>
    </source>
</evidence>
<keyword evidence="2 3" id="KW-0694">RNA-binding</keyword>
<evidence type="ECO:0000256" key="1">
    <source>
        <dbReference type="ARBA" id="ARBA00022737"/>
    </source>
</evidence>